<dbReference type="AlphaFoldDB" id="A0A834TY40"/>
<accession>A0A834TY40</accession>
<dbReference type="EMBL" id="JAAIUW010000005">
    <property type="protein sequence ID" value="KAF7830124.1"/>
    <property type="molecule type" value="Genomic_DNA"/>
</dbReference>
<sequence>MMIITSQFGPSIILQRLQQLGPLPPPPRAALAFQRKLYCTRHLLRRRRVLIPDYSAVDHSQHANSVLLPTRPHLAHHGDHHGHGKRVGPGLLLPLGHRTHELQRSQCPLGGGPIEIRRRLNHGTDGACLDGDAAVPFGQAKREEYLGGGFGSRGKVECGDPIGVGSGVGRENLHCVKLWEVAEEEEEEVVDDSHSALIEVMGGGGGVGVRGAAAPVGLRTV</sequence>
<reference evidence="1" key="1">
    <citation type="submission" date="2020-09" db="EMBL/GenBank/DDBJ databases">
        <title>Genome-Enabled Discovery of Anthraquinone Biosynthesis in Senna tora.</title>
        <authorList>
            <person name="Kang S.-H."/>
            <person name="Pandey R.P."/>
            <person name="Lee C.-M."/>
            <person name="Sim J.-S."/>
            <person name="Jeong J.-T."/>
            <person name="Choi B.-S."/>
            <person name="Jung M."/>
            <person name="Ginzburg D."/>
            <person name="Zhao K."/>
            <person name="Won S.Y."/>
            <person name="Oh T.-J."/>
            <person name="Yu Y."/>
            <person name="Kim N.-H."/>
            <person name="Lee O.R."/>
            <person name="Lee T.-H."/>
            <person name="Bashyal P."/>
            <person name="Kim T.-S."/>
            <person name="Lee W.-H."/>
            <person name="Kawkins C."/>
            <person name="Kim C.-K."/>
            <person name="Kim J.S."/>
            <person name="Ahn B.O."/>
            <person name="Rhee S.Y."/>
            <person name="Sohng J.K."/>
        </authorList>
    </citation>
    <scope>NUCLEOTIDE SEQUENCE</scope>
    <source>
        <tissue evidence="1">Leaf</tissue>
    </source>
</reference>
<comment type="caution">
    <text evidence="1">The sequence shown here is derived from an EMBL/GenBank/DDBJ whole genome shotgun (WGS) entry which is preliminary data.</text>
</comment>
<name>A0A834TY40_9FABA</name>
<gene>
    <name evidence="1" type="ORF">G2W53_012457</name>
</gene>
<organism evidence="1 2">
    <name type="scientific">Senna tora</name>
    <dbReference type="NCBI Taxonomy" id="362788"/>
    <lineage>
        <taxon>Eukaryota</taxon>
        <taxon>Viridiplantae</taxon>
        <taxon>Streptophyta</taxon>
        <taxon>Embryophyta</taxon>
        <taxon>Tracheophyta</taxon>
        <taxon>Spermatophyta</taxon>
        <taxon>Magnoliopsida</taxon>
        <taxon>eudicotyledons</taxon>
        <taxon>Gunneridae</taxon>
        <taxon>Pentapetalae</taxon>
        <taxon>rosids</taxon>
        <taxon>fabids</taxon>
        <taxon>Fabales</taxon>
        <taxon>Fabaceae</taxon>
        <taxon>Caesalpinioideae</taxon>
        <taxon>Cassia clade</taxon>
        <taxon>Senna</taxon>
    </lineage>
</organism>
<evidence type="ECO:0000313" key="2">
    <source>
        <dbReference type="Proteomes" id="UP000634136"/>
    </source>
</evidence>
<keyword evidence="2" id="KW-1185">Reference proteome</keyword>
<dbReference type="Proteomes" id="UP000634136">
    <property type="component" value="Unassembled WGS sequence"/>
</dbReference>
<proteinExistence type="predicted"/>
<protein>
    <submittedName>
        <fullName evidence="1">U-box domain-containing protein 26</fullName>
    </submittedName>
</protein>
<evidence type="ECO:0000313" key="1">
    <source>
        <dbReference type="EMBL" id="KAF7830124.1"/>
    </source>
</evidence>